<name>A0A819D1K0_9BILA</name>
<keyword evidence="3" id="KW-0106">Calcium</keyword>
<organism evidence="5 6">
    <name type="scientific">Adineta steineri</name>
    <dbReference type="NCBI Taxonomy" id="433720"/>
    <lineage>
        <taxon>Eukaryota</taxon>
        <taxon>Metazoa</taxon>
        <taxon>Spiralia</taxon>
        <taxon>Gnathifera</taxon>
        <taxon>Rotifera</taxon>
        <taxon>Eurotatoria</taxon>
        <taxon>Bdelloidea</taxon>
        <taxon>Adinetida</taxon>
        <taxon>Adinetidae</taxon>
        <taxon>Adineta</taxon>
    </lineage>
</organism>
<dbReference type="Pfam" id="PF13833">
    <property type="entry name" value="EF-hand_8"/>
    <property type="match status" value="1"/>
</dbReference>
<evidence type="ECO:0000313" key="6">
    <source>
        <dbReference type="Proteomes" id="UP000663881"/>
    </source>
</evidence>
<protein>
    <recommendedName>
        <fullName evidence="4">EF-hand domain-containing protein</fullName>
    </recommendedName>
</protein>
<dbReference type="Gene3D" id="1.10.238.10">
    <property type="entry name" value="EF-hand"/>
    <property type="match status" value="1"/>
</dbReference>
<accession>A0A819D1K0</accession>
<gene>
    <name evidence="5" type="ORF">OKA104_LOCUS19706</name>
</gene>
<dbReference type="AlphaFoldDB" id="A0A819D1K0"/>
<evidence type="ECO:0000256" key="3">
    <source>
        <dbReference type="ARBA" id="ARBA00022837"/>
    </source>
</evidence>
<dbReference type="CDD" id="cd00051">
    <property type="entry name" value="EFh"/>
    <property type="match status" value="1"/>
</dbReference>
<dbReference type="PROSITE" id="PS50222">
    <property type="entry name" value="EF_HAND_2"/>
    <property type="match status" value="2"/>
</dbReference>
<keyword evidence="1" id="KW-0479">Metal-binding</keyword>
<keyword evidence="2" id="KW-0677">Repeat</keyword>
<evidence type="ECO:0000313" key="5">
    <source>
        <dbReference type="EMBL" id="CAF3821475.1"/>
    </source>
</evidence>
<dbReference type="SUPFAM" id="SSF47473">
    <property type="entry name" value="EF-hand"/>
    <property type="match status" value="1"/>
</dbReference>
<feature type="domain" description="EF-hand" evidence="4">
    <location>
        <begin position="110"/>
        <end position="145"/>
    </location>
</feature>
<dbReference type="Proteomes" id="UP000663881">
    <property type="component" value="Unassembled WGS sequence"/>
</dbReference>
<reference evidence="5" key="1">
    <citation type="submission" date="2021-02" db="EMBL/GenBank/DDBJ databases">
        <authorList>
            <person name="Nowell W R."/>
        </authorList>
    </citation>
    <scope>NUCLEOTIDE SEQUENCE</scope>
</reference>
<dbReference type="InterPro" id="IPR002048">
    <property type="entry name" value="EF_hand_dom"/>
</dbReference>
<dbReference type="InterPro" id="IPR011992">
    <property type="entry name" value="EF-hand-dom_pair"/>
</dbReference>
<evidence type="ECO:0000256" key="2">
    <source>
        <dbReference type="ARBA" id="ARBA00022737"/>
    </source>
</evidence>
<dbReference type="Pfam" id="PF13499">
    <property type="entry name" value="EF-hand_7"/>
    <property type="match status" value="1"/>
</dbReference>
<proteinExistence type="predicted"/>
<dbReference type="PROSITE" id="PS00018">
    <property type="entry name" value="EF_HAND_1"/>
    <property type="match status" value="3"/>
</dbReference>
<evidence type="ECO:0000256" key="1">
    <source>
        <dbReference type="ARBA" id="ARBA00022723"/>
    </source>
</evidence>
<dbReference type="PANTHER" id="PTHR23055">
    <property type="entry name" value="CALCIUM BINDING PROTEINS"/>
    <property type="match status" value="1"/>
</dbReference>
<evidence type="ECO:0000259" key="4">
    <source>
        <dbReference type="PROSITE" id="PS50222"/>
    </source>
</evidence>
<dbReference type="InterPro" id="IPR028846">
    <property type="entry name" value="Recoverin"/>
</dbReference>
<dbReference type="SMART" id="SM00054">
    <property type="entry name" value="EFh"/>
    <property type="match status" value="3"/>
</dbReference>
<feature type="non-terminal residue" evidence="5">
    <location>
        <position position="1"/>
    </location>
</feature>
<dbReference type="GO" id="GO:0005509">
    <property type="term" value="F:calcium ion binding"/>
    <property type="evidence" value="ECO:0007669"/>
    <property type="project" value="InterPro"/>
</dbReference>
<comment type="caution">
    <text evidence="5">The sequence shown here is derived from an EMBL/GenBank/DDBJ whole genome shotgun (WGS) entry which is preliminary data.</text>
</comment>
<feature type="domain" description="EF-hand" evidence="4">
    <location>
        <begin position="67"/>
        <end position="102"/>
    </location>
</feature>
<sequence length="262" mass="30675">MGSRKSKHICSKTELTSTEIAEICCKTNLTDSEVHRRHLAFLEQYPTGLITRQQFYESLDEVWPESHIDKFASHLFTILDQDRNGAIDFIEYINLTHKLDSNNINPQNHDETIFFELLFDMFDRNHNGYLEKRELKPLIESIYDLAGLSTHERRGLNSTHAQVKYLLNKLDKNGDKRLSKEEFLSEENWSNDERLGRFFATYYDKVDGRTNITKIKDDGMNGIKYPQRYNQGFRDALTHVDNNEIRKRGNSKTANTTELMIS</sequence>
<dbReference type="InterPro" id="IPR018247">
    <property type="entry name" value="EF_Hand_1_Ca_BS"/>
</dbReference>
<dbReference type="EMBL" id="CAJOAY010001282">
    <property type="protein sequence ID" value="CAF3821475.1"/>
    <property type="molecule type" value="Genomic_DNA"/>
</dbReference>